<reference evidence="2 3" key="1">
    <citation type="submission" date="2014-02" db="EMBL/GenBank/DDBJ databases">
        <title>Expanding our view of genomic diversity in Candidatus Accumulibacter clades.</title>
        <authorList>
            <person name="Skennerton C.T."/>
            <person name="Barr J.J."/>
            <person name="Slater F.R."/>
            <person name="Bond P.L."/>
            <person name="Tyson G.W."/>
        </authorList>
    </citation>
    <scope>NUCLEOTIDE SEQUENCE [LARGE SCALE GENOMIC DNA]</scope>
    <source>
        <strain evidence="3">BA-92</strain>
    </source>
</reference>
<comment type="caution">
    <text evidence="2">The sequence shown here is derived from an EMBL/GenBank/DDBJ whole genome shotgun (WGS) entry which is preliminary data.</text>
</comment>
<dbReference type="STRING" id="1454003.AW10_01995"/>
<evidence type="ECO:0000313" key="3">
    <source>
        <dbReference type="Proteomes" id="UP000021816"/>
    </source>
</evidence>
<gene>
    <name evidence="2" type="ORF">AW10_01995</name>
</gene>
<dbReference type="GO" id="GO:0044877">
    <property type="term" value="F:protein-containing complex binding"/>
    <property type="evidence" value="ECO:0007669"/>
    <property type="project" value="TreeGrafter"/>
</dbReference>
<dbReference type="InterPro" id="IPR001509">
    <property type="entry name" value="Epimerase_deHydtase"/>
</dbReference>
<dbReference type="Proteomes" id="UP000021816">
    <property type="component" value="Unassembled WGS sequence"/>
</dbReference>
<dbReference type="AlphaFoldDB" id="A0A011PTG7"/>
<dbReference type="InterPro" id="IPR051207">
    <property type="entry name" value="ComplexI_NDUFA9_subunit"/>
</dbReference>
<dbReference type="Gene3D" id="3.40.50.720">
    <property type="entry name" value="NAD(P)-binding Rossmann-like Domain"/>
    <property type="match status" value="1"/>
</dbReference>
<dbReference type="SUPFAM" id="SSF51735">
    <property type="entry name" value="NAD(P)-binding Rossmann-fold domains"/>
    <property type="match status" value="1"/>
</dbReference>
<dbReference type="PANTHER" id="PTHR12126">
    <property type="entry name" value="NADH-UBIQUINONE OXIDOREDUCTASE 39 KDA SUBUNIT-RELATED"/>
    <property type="match status" value="1"/>
</dbReference>
<organism evidence="2 3">
    <name type="scientific">Candidatus Accumulibacter appositus</name>
    <dbReference type="NCBI Taxonomy" id="1454003"/>
    <lineage>
        <taxon>Bacteria</taxon>
        <taxon>Pseudomonadati</taxon>
        <taxon>Pseudomonadota</taxon>
        <taxon>Betaproteobacteria</taxon>
        <taxon>Candidatus Accumulibacter</taxon>
    </lineage>
</organism>
<dbReference type="PANTHER" id="PTHR12126:SF11">
    <property type="entry name" value="NADH DEHYDROGENASE [UBIQUINONE] 1 ALPHA SUBCOMPLEX SUBUNIT 9, MITOCHONDRIAL"/>
    <property type="match status" value="1"/>
</dbReference>
<dbReference type="PATRIC" id="fig|1454003.3.peg.2044"/>
<evidence type="ECO:0000313" key="2">
    <source>
        <dbReference type="EMBL" id="EXI80115.1"/>
    </source>
</evidence>
<sequence>MSPSIASLAQNDGANPGPVGVIGASSLVGNCLLPMLVQDGWQVTAFSRQGGPFGGEVTWRQLPAAASSTSKPLLPATERATPYWISVAPLWVLAEHFSLFESCGVRRLLVLSSTSRFSKDDSSDLQEQAIAQRLADAEAQVQAWAASRGVELVILRPTLIYGLGRDKNLCEIARFIRRFGFFPLLGAAQGLRQPVHAQDVASACLAALRAPAAANRAYNISGGSTLAYRQMAAQVFVALGRPVRLLQVPLWVFSLALAVLRCLPPYRHWSAAMAERMNRDLVFDHGDATRDFAFAPRVFALSREDLGK</sequence>
<dbReference type="EMBL" id="JEMX01000040">
    <property type="protein sequence ID" value="EXI80115.1"/>
    <property type="molecule type" value="Genomic_DNA"/>
</dbReference>
<proteinExistence type="predicted"/>
<feature type="domain" description="NAD-dependent epimerase/dehydratase" evidence="1">
    <location>
        <begin position="100"/>
        <end position="220"/>
    </location>
</feature>
<protein>
    <submittedName>
        <fullName evidence="2">NAD dependent epimerase/dehydratase family protein</fullName>
    </submittedName>
</protein>
<evidence type="ECO:0000259" key="1">
    <source>
        <dbReference type="Pfam" id="PF01370"/>
    </source>
</evidence>
<dbReference type="InterPro" id="IPR036291">
    <property type="entry name" value="NAD(P)-bd_dom_sf"/>
</dbReference>
<accession>A0A011PTG7</accession>
<dbReference type="Pfam" id="PF01370">
    <property type="entry name" value="Epimerase"/>
    <property type="match status" value="1"/>
</dbReference>
<name>A0A011PTG7_9PROT</name>